<keyword evidence="12" id="KW-1185">Reference proteome</keyword>
<evidence type="ECO:0000256" key="2">
    <source>
        <dbReference type="ARBA" id="ARBA00008017"/>
    </source>
</evidence>
<dbReference type="Gene3D" id="2.30.30.60">
    <property type="match status" value="1"/>
</dbReference>
<sequence>MIDIKWTELVNTLLVYSAKIGILLIVFLIVAPLGKKLISSLLRKSTSTKRVSEARALTLEKLLINVFSYTLIFIFVVMFFGIIGLEIGPLIAGAGVIGLAVAFGAQGLVSDIVTGFFILLEKQVDVGDYVTTAGYNGVVEEIGLRTTQLRGFDGTLHYVPNREITGVSNHSRGNMRALVDIGISYEDSIDHAISVLKSVCAEFEADVRFEEAPDVIGVQAFGSSEVVLRIIGRTINGEQWSAERDIRKRVKEAFDENNIEIPYPHQVNVVKN</sequence>
<feature type="transmembrane region" description="Helical" evidence="7">
    <location>
        <begin position="62"/>
        <end position="85"/>
    </location>
</feature>
<comment type="caution">
    <text evidence="11">The sequence shown here is derived from an EMBL/GenBank/DDBJ whole genome shotgun (WGS) entry which is preliminary data.</text>
</comment>
<keyword evidence="5 7" id="KW-1133">Transmembrane helix</keyword>
<evidence type="ECO:0000256" key="5">
    <source>
        <dbReference type="ARBA" id="ARBA00022989"/>
    </source>
</evidence>
<evidence type="ECO:0000313" key="12">
    <source>
        <dbReference type="Proteomes" id="UP001595880"/>
    </source>
</evidence>
<dbReference type="RefSeq" id="WP_390196831.1">
    <property type="nucleotide sequence ID" value="NZ_JBHSDV010000001.1"/>
</dbReference>
<dbReference type="InterPro" id="IPR023408">
    <property type="entry name" value="MscS_beta-dom_sf"/>
</dbReference>
<evidence type="ECO:0000256" key="6">
    <source>
        <dbReference type="ARBA" id="ARBA00023136"/>
    </source>
</evidence>
<feature type="transmembrane region" description="Helical" evidence="7">
    <location>
        <begin position="91"/>
        <end position="120"/>
    </location>
</feature>
<evidence type="ECO:0000259" key="8">
    <source>
        <dbReference type="Pfam" id="PF00924"/>
    </source>
</evidence>
<dbReference type="InterPro" id="IPR011066">
    <property type="entry name" value="MscS_channel_C_sf"/>
</dbReference>
<dbReference type="SUPFAM" id="SSF82861">
    <property type="entry name" value="Mechanosensitive channel protein MscS (YggB), transmembrane region"/>
    <property type="match status" value="1"/>
</dbReference>
<evidence type="ECO:0000256" key="4">
    <source>
        <dbReference type="ARBA" id="ARBA00022692"/>
    </source>
</evidence>
<proteinExistence type="inferred from homology"/>
<dbReference type="InterPro" id="IPR011014">
    <property type="entry name" value="MscS_channel_TM-2"/>
</dbReference>
<dbReference type="Gene3D" id="3.30.70.100">
    <property type="match status" value="1"/>
</dbReference>
<dbReference type="InterPro" id="IPR010920">
    <property type="entry name" value="LSM_dom_sf"/>
</dbReference>
<dbReference type="SUPFAM" id="SSF50182">
    <property type="entry name" value="Sm-like ribonucleoproteins"/>
    <property type="match status" value="1"/>
</dbReference>
<dbReference type="InterPro" id="IPR049278">
    <property type="entry name" value="MS_channel_C"/>
</dbReference>
<dbReference type="SUPFAM" id="SSF82689">
    <property type="entry name" value="Mechanosensitive channel protein MscS (YggB), C-terminal domain"/>
    <property type="match status" value="1"/>
</dbReference>
<dbReference type="EMBL" id="JBHSDV010000001">
    <property type="protein sequence ID" value="MFC4387255.1"/>
    <property type="molecule type" value="Genomic_DNA"/>
</dbReference>
<dbReference type="Pfam" id="PF21088">
    <property type="entry name" value="MS_channel_1st"/>
    <property type="match status" value="1"/>
</dbReference>
<dbReference type="Pfam" id="PF00924">
    <property type="entry name" value="MS_channel_2nd"/>
    <property type="match status" value="1"/>
</dbReference>
<dbReference type="Gene3D" id="1.10.287.1260">
    <property type="match status" value="1"/>
</dbReference>
<dbReference type="Proteomes" id="UP001595880">
    <property type="component" value="Unassembled WGS sequence"/>
</dbReference>
<keyword evidence="3" id="KW-1003">Cell membrane</keyword>
<dbReference type="InterPro" id="IPR045276">
    <property type="entry name" value="YbiO_bact"/>
</dbReference>
<evidence type="ECO:0000259" key="10">
    <source>
        <dbReference type="Pfam" id="PF21088"/>
    </source>
</evidence>
<dbReference type="InterPro" id="IPR049142">
    <property type="entry name" value="MS_channel_1st"/>
</dbReference>
<name>A0ABV8VTB4_9BACI</name>
<dbReference type="Pfam" id="PF21082">
    <property type="entry name" value="MS_channel_3rd"/>
    <property type="match status" value="1"/>
</dbReference>
<organism evidence="11 12">
    <name type="scientific">Gracilibacillus marinus</name>
    <dbReference type="NCBI Taxonomy" id="630535"/>
    <lineage>
        <taxon>Bacteria</taxon>
        <taxon>Bacillati</taxon>
        <taxon>Bacillota</taxon>
        <taxon>Bacilli</taxon>
        <taxon>Bacillales</taxon>
        <taxon>Bacillaceae</taxon>
        <taxon>Gracilibacillus</taxon>
    </lineage>
</organism>
<evidence type="ECO:0000256" key="1">
    <source>
        <dbReference type="ARBA" id="ARBA00004651"/>
    </source>
</evidence>
<dbReference type="PANTHER" id="PTHR30460:SF0">
    <property type="entry name" value="MODERATE CONDUCTANCE MECHANOSENSITIVE CHANNEL YBIO"/>
    <property type="match status" value="1"/>
</dbReference>
<evidence type="ECO:0000256" key="7">
    <source>
        <dbReference type="SAM" id="Phobius"/>
    </source>
</evidence>
<comment type="similarity">
    <text evidence="2">Belongs to the MscS (TC 1.A.23) family.</text>
</comment>
<dbReference type="PANTHER" id="PTHR30460">
    <property type="entry name" value="MODERATE CONDUCTANCE MECHANOSENSITIVE CHANNEL YBIO"/>
    <property type="match status" value="1"/>
</dbReference>
<evidence type="ECO:0000313" key="11">
    <source>
        <dbReference type="EMBL" id="MFC4387255.1"/>
    </source>
</evidence>
<comment type="subcellular location">
    <subcellularLocation>
        <location evidence="1">Cell membrane</location>
        <topology evidence="1">Multi-pass membrane protein</topology>
    </subcellularLocation>
</comment>
<evidence type="ECO:0000259" key="9">
    <source>
        <dbReference type="Pfam" id="PF21082"/>
    </source>
</evidence>
<evidence type="ECO:0000256" key="3">
    <source>
        <dbReference type="ARBA" id="ARBA00022475"/>
    </source>
</evidence>
<protein>
    <submittedName>
        <fullName evidence="11">Mechanosensitive ion channel family protein</fullName>
    </submittedName>
</protein>
<feature type="domain" description="Mechanosensitive ion channel MscS C-terminal" evidence="9">
    <location>
        <begin position="179"/>
        <end position="261"/>
    </location>
</feature>
<reference evidence="12" key="1">
    <citation type="journal article" date="2019" name="Int. J. Syst. Evol. Microbiol.">
        <title>The Global Catalogue of Microorganisms (GCM) 10K type strain sequencing project: providing services to taxonomists for standard genome sequencing and annotation.</title>
        <authorList>
            <consortium name="The Broad Institute Genomics Platform"/>
            <consortium name="The Broad Institute Genome Sequencing Center for Infectious Disease"/>
            <person name="Wu L."/>
            <person name="Ma J."/>
        </authorList>
    </citation>
    <scope>NUCLEOTIDE SEQUENCE [LARGE SCALE GENOMIC DNA]</scope>
    <source>
        <strain evidence="12">KACC 14058</strain>
    </source>
</reference>
<feature type="transmembrane region" description="Helical" evidence="7">
    <location>
        <begin position="13"/>
        <end position="34"/>
    </location>
</feature>
<keyword evidence="4 7" id="KW-0812">Transmembrane</keyword>
<dbReference type="InterPro" id="IPR006685">
    <property type="entry name" value="MscS_channel_2nd"/>
</dbReference>
<feature type="domain" description="Mechanosensitive ion channel transmembrane helices 2/3" evidence="10">
    <location>
        <begin position="65"/>
        <end position="106"/>
    </location>
</feature>
<gene>
    <name evidence="11" type="ORF">ACFOZ1_05465</name>
</gene>
<accession>A0ABV8VTB4</accession>
<feature type="domain" description="Mechanosensitive ion channel MscS" evidence="8">
    <location>
        <begin position="108"/>
        <end position="172"/>
    </location>
</feature>
<keyword evidence="6 7" id="KW-0472">Membrane</keyword>